<dbReference type="AlphaFoldDB" id="A0AAP0HGW4"/>
<proteinExistence type="predicted"/>
<comment type="caution">
    <text evidence="2">The sequence shown here is derived from an EMBL/GenBank/DDBJ whole genome shotgun (WGS) entry which is preliminary data.</text>
</comment>
<evidence type="ECO:0000256" key="1">
    <source>
        <dbReference type="SAM" id="MobiDB-lite"/>
    </source>
</evidence>
<evidence type="ECO:0000313" key="3">
    <source>
        <dbReference type="Proteomes" id="UP001419268"/>
    </source>
</evidence>
<keyword evidence="3" id="KW-1185">Reference proteome</keyword>
<sequence>MGSRPRAPAQPPTTTVPPSLEDSIAAIHQKLQTQLQLIQTLDLDNKSHMDTISNAIAELRSRPENHTTNTQRTQTPLTSQIGLQTPHTSAQQPVKSQSFNSIIIINPGLMNSKIVI</sequence>
<dbReference type="EMBL" id="JBBNAG010000013">
    <property type="protein sequence ID" value="KAK9084387.1"/>
    <property type="molecule type" value="Genomic_DNA"/>
</dbReference>
<organism evidence="2 3">
    <name type="scientific">Stephania cephalantha</name>
    <dbReference type="NCBI Taxonomy" id="152367"/>
    <lineage>
        <taxon>Eukaryota</taxon>
        <taxon>Viridiplantae</taxon>
        <taxon>Streptophyta</taxon>
        <taxon>Embryophyta</taxon>
        <taxon>Tracheophyta</taxon>
        <taxon>Spermatophyta</taxon>
        <taxon>Magnoliopsida</taxon>
        <taxon>Ranunculales</taxon>
        <taxon>Menispermaceae</taxon>
        <taxon>Menispermoideae</taxon>
        <taxon>Cissampelideae</taxon>
        <taxon>Stephania</taxon>
    </lineage>
</organism>
<evidence type="ECO:0000313" key="2">
    <source>
        <dbReference type="EMBL" id="KAK9084387.1"/>
    </source>
</evidence>
<reference evidence="2 3" key="1">
    <citation type="submission" date="2024-01" db="EMBL/GenBank/DDBJ databases">
        <title>Genome assemblies of Stephania.</title>
        <authorList>
            <person name="Yang L."/>
        </authorList>
    </citation>
    <scope>NUCLEOTIDE SEQUENCE [LARGE SCALE GENOMIC DNA]</scope>
    <source>
        <strain evidence="2">JXDWG</strain>
        <tissue evidence="2">Leaf</tissue>
    </source>
</reference>
<protein>
    <submittedName>
        <fullName evidence="2">Uncharacterized protein</fullName>
    </submittedName>
</protein>
<feature type="compositionally biased region" description="Low complexity" evidence="1">
    <location>
        <begin position="67"/>
        <end position="78"/>
    </location>
</feature>
<name>A0AAP0HGW4_9MAGN</name>
<accession>A0AAP0HGW4</accession>
<gene>
    <name evidence="2" type="ORF">Scep_030858</name>
</gene>
<feature type="region of interest" description="Disordered" evidence="1">
    <location>
        <begin position="57"/>
        <end position="78"/>
    </location>
</feature>
<dbReference type="Proteomes" id="UP001419268">
    <property type="component" value="Unassembled WGS sequence"/>
</dbReference>